<protein>
    <submittedName>
        <fullName evidence="2">Acetyltransferase</fullName>
    </submittedName>
</protein>
<dbReference type="PROSITE" id="PS51186">
    <property type="entry name" value="GNAT"/>
    <property type="match status" value="1"/>
</dbReference>
<dbReference type="RefSeq" id="WP_244680714.1">
    <property type="nucleotide sequence ID" value="NZ_JALIRM010000002.1"/>
</dbReference>
<keyword evidence="3" id="KW-1185">Reference proteome</keyword>
<feature type="domain" description="N-acetyltransferase" evidence="1">
    <location>
        <begin position="18"/>
        <end position="158"/>
    </location>
</feature>
<proteinExistence type="predicted"/>
<dbReference type="InterPro" id="IPR016181">
    <property type="entry name" value="Acyl_CoA_acyltransferase"/>
</dbReference>
<evidence type="ECO:0000259" key="1">
    <source>
        <dbReference type="PROSITE" id="PS51186"/>
    </source>
</evidence>
<sequence length="158" mass="18983">MISYEIIRVGLEHQETLKNLLQFYIYDFSVYIEAHVEEDGKFSEYPLSDYWTKDDHFPYLVRLDGHNAGFVLVKWIKTDTKAYFLISEFFIMKKYRRAGLGKLVAKDIFHLHRGKWEIFQIEKNKPAQLFWRNVINEYTNGQFNERVGEGRVTQEFIN</sequence>
<dbReference type="Pfam" id="PF00583">
    <property type="entry name" value="Acetyltransf_1"/>
    <property type="match status" value="1"/>
</dbReference>
<dbReference type="SUPFAM" id="SSF55729">
    <property type="entry name" value="Acyl-CoA N-acyltransferases (Nat)"/>
    <property type="match status" value="1"/>
</dbReference>
<evidence type="ECO:0000313" key="3">
    <source>
        <dbReference type="Proteomes" id="UP001232343"/>
    </source>
</evidence>
<dbReference type="Proteomes" id="UP001232343">
    <property type="component" value="Unassembled WGS sequence"/>
</dbReference>
<gene>
    <name evidence="2" type="ORF">J2S14_001565</name>
</gene>
<dbReference type="InterPro" id="IPR000182">
    <property type="entry name" value="GNAT_dom"/>
</dbReference>
<accession>A0ABU0D2W4</accession>
<name>A0ABU0D2W4_9BACI</name>
<reference evidence="2 3" key="1">
    <citation type="submission" date="2023-07" db="EMBL/GenBank/DDBJ databases">
        <title>Genomic Encyclopedia of Type Strains, Phase IV (KMG-IV): sequencing the most valuable type-strain genomes for metagenomic binning, comparative biology and taxonomic classification.</title>
        <authorList>
            <person name="Goeker M."/>
        </authorList>
    </citation>
    <scope>NUCLEOTIDE SEQUENCE [LARGE SCALE GENOMIC DNA]</scope>
    <source>
        <strain evidence="2 3">DSM 27848</strain>
    </source>
</reference>
<evidence type="ECO:0000313" key="2">
    <source>
        <dbReference type="EMBL" id="MDQ0342753.1"/>
    </source>
</evidence>
<dbReference type="EMBL" id="JAUSUO010000002">
    <property type="protein sequence ID" value="MDQ0342753.1"/>
    <property type="molecule type" value="Genomic_DNA"/>
</dbReference>
<dbReference type="Gene3D" id="3.40.630.30">
    <property type="match status" value="1"/>
</dbReference>
<comment type="caution">
    <text evidence="2">The sequence shown here is derived from an EMBL/GenBank/DDBJ whole genome shotgun (WGS) entry which is preliminary data.</text>
</comment>
<organism evidence="2 3">
    <name type="scientific">Lederbergia wuyishanensis</name>
    <dbReference type="NCBI Taxonomy" id="1347903"/>
    <lineage>
        <taxon>Bacteria</taxon>
        <taxon>Bacillati</taxon>
        <taxon>Bacillota</taxon>
        <taxon>Bacilli</taxon>
        <taxon>Bacillales</taxon>
        <taxon>Bacillaceae</taxon>
        <taxon>Lederbergia</taxon>
    </lineage>
</organism>